<protein>
    <submittedName>
        <fullName evidence="2">Polyketide synthase</fullName>
    </submittedName>
</protein>
<dbReference type="InterPro" id="IPR036736">
    <property type="entry name" value="ACP-like_sf"/>
</dbReference>
<dbReference type="AlphaFoldDB" id="A0AA44MP44"/>
<feature type="non-terminal residue" evidence="2">
    <location>
        <position position="1"/>
    </location>
</feature>
<accession>A0AA44MP44</accession>
<dbReference type="Gene3D" id="1.10.1200.10">
    <property type="entry name" value="ACP-like"/>
    <property type="match status" value="1"/>
</dbReference>
<name>A0AA44MP44_STREE</name>
<comment type="caution">
    <text evidence="2">The sequence shown here is derived from an EMBL/GenBank/DDBJ whole genome shotgun (WGS) entry which is preliminary data.</text>
</comment>
<feature type="non-terminal residue" evidence="2">
    <location>
        <position position="70"/>
    </location>
</feature>
<evidence type="ECO:0000259" key="1">
    <source>
        <dbReference type="PROSITE" id="PS50075"/>
    </source>
</evidence>
<sequence length="70" mass="7880">SRFAEAFHATGQNQPATGKFLAELGSLPREEWPRTVRRLVSDQISLLLRRTIDPDRPLSDYGLDSLGNLE</sequence>
<dbReference type="InterPro" id="IPR009081">
    <property type="entry name" value="PP-bd_ACP"/>
</dbReference>
<dbReference type="EMBL" id="NNBW01000831">
    <property type="protein sequence ID" value="OYL14626.1"/>
    <property type="molecule type" value="Genomic_DNA"/>
</dbReference>
<dbReference type="SUPFAM" id="SSF47336">
    <property type="entry name" value="ACP-like"/>
    <property type="match status" value="1"/>
</dbReference>
<proteinExistence type="predicted"/>
<reference evidence="2 3" key="1">
    <citation type="submission" date="2017-07" db="EMBL/GenBank/DDBJ databases">
        <title>Invasive disease caused simultaneously by more than one serotype of Streptococcus pneumoniae, South Africa.</title>
        <authorList>
            <person name="Ndlangisa K."/>
            <person name="Du Plessis M."/>
            <person name="Von Gottberg A."/>
        </authorList>
    </citation>
    <scope>NUCLEOTIDE SEQUENCE [LARGE SCALE GENOMIC DNA]</scope>
    <source>
        <strain evidence="2 3">8227-15B</strain>
    </source>
</reference>
<organism evidence="2 3">
    <name type="scientific">Streptococcus pneumoniae</name>
    <dbReference type="NCBI Taxonomy" id="1313"/>
    <lineage>
        <taxon>Bacteria</taxon>
        <taxon>Bacillati</taxon>
        <taxon>Bacillota</taxon>
        <taxon>Bacilli</taxon>
        <taxon>Lactobacillales</taxon>
        <taxon>Streptococcaceae</taxon>
        <taxon>Streptococcus</taxon>
    </lineage>
</organism>
<dbReference type="RefSeq" id="WP_186787015.1">
    <property type="nucleotide sequence ID" value="NZ_NNBW01000831.1"/>
</dbReference>
<feature type="domain" description="Carrier" evidence="1">
    <location>
        <begin position="30"/>
        <end position="70"/>
    </location>
</feature>
<evidence type="ECO:0000313" key="2">
    <source>
        <dbReference type="EMBL" id="OYL14626.1"/>
    </source>
</evidence>
<dbReference type="PROSITE" id="PS50075">
    <property type="entry name" value="CARRIER"/>
    <property type="match status" value="1"/>
</dbReference>
<evidence type="ECO:0000313" key="3">
    <source>
        <dbReference type="Proteomes" id="UP000214939"/>
    </source>
</evidence>
<gene>
    <name evidence="2" type="ORF">A5N45_14560</name>
</gene>
<dbReference type="Proteomes" id="UP000214939">
    <property type="component" value="Unassembled WGS sequence"/>
</dbReference>